<dbReference type="InterPro" id="IPR017871">
    <property type="entry name" value="ABC_transporter-like_CS"/>
</dbReference>
<dbReference type="Proteomes" id="UP000003157">
    <property type="component" value="Unassembled WGS sequence"/>
</dbReference>
<dbReference type="Gene3D" id="3.40.50.300">
    <property type="entry name" value="P-loop containing nucleotide triphosphate hydrolases"/>
    <property type="match status" value="1"/>
</dbReference>
<proteinExistence type="predicted"/>
<feature type="domain" description="ABC transporter" evidence="4">
    <location>
        <begin position="2"/>
        <end position="201"/>
    </location>
</feature>
<keyword evidence="1" id="KW-0813">Transport</keyword>
<dbReference type="PANTHER" id="PTHR42939">
    <property type="entry name" value="ABC TRANSPORTER ATP-BINDING PROTEIN ALBC-RELATED"/>
    <property type="match status" value="1"/>
</dbReference>
<dbReference type="RefSeq" id="WP_008788054.1">
    <property type="nucleotide sequence ID" value="NZ_AKCB01000002.1"/>
</dbReference>
<dbReference type="PANTHER" id="PTHR42939:SF1">
    <property type="entry name" value="ABC TRANSPORTER ATP-BINDING PROTEIN ALBC-RELATED"/>
    <property type="match status" value="1"/>
</dbReference>
<dbReference type="EMBL" id="ADKX01000015">
    <property type="protein sequence ID" value="EFW05769.1"/>
    <property type="molecule type" value="Genomic_DNA"/>
</dbReference>
<dbReference type="InterPro" id="IPR027417">
    <property type="entry name" value="P-loop_NTPase"/>
</dbReference>
<dbReference type="InterPro" id="IPR051782">
    <property type="entry name" value="ABC_Transporter_VariousFunc"/>
</dbReference>
<dbReference type="OrthoDB" id="9804819at2"/>
<evidence type="ECO:0000256" key="3">
    <source>
        <dbReference type="ARBA" id="ARBA00022840"/>
    </source>
</evidence>
<dbReference type="SUPFAM" id="SSF52540">
    <property type="entry name" value="P-loop containing nucleoside triphosphate hydrolases"/>
    <property type="match status" value="1"/>
</dbReference>
<name>E7G850_9FIRM</name>
<comment type="caution">
    <text evidence="5">The sequence shown here is derived from an EMBL/GenBank/DDBJ whole genome shotgun (WGS) entry which is preliminary data.</text>
</comment>
<dbReference type="HOGENOM" id="CLU_000604_1_2_9"/>
<evidence type="ECO:0000313" key="5">
    <source>
        <dbReference type="EMBL" id="EFW05769.1"/>
    </source>
</evidence>
<dbReference type="GO" id="GO:0016887">
    <property type="term" value="F:ATP hydrolysis activity"/>
    <property type="evidence" value="ECO:0007669"/>
    <property type="project" value="InterPro"/>
</dbReference>
<dbReference type="eggNOG" id="COG1131">
    <property type="taxonomic scope" value="Bacteria"/>
</dbReference>
<dbReference type="SMART" id="SM00382">
    <property type="entry name" value="AAA"/>
    <property type="match status" value="1"/>
</dbReference>
<reference evidence="5 6" key="1">
    <citation type="submission" date="2010-12" db="EMBL/GenBank/DDBJ databases">
        <title>The Genome Sequence of Coprobacillus sp. strain 29_1.</title>
        <authorList>
            <consortium name="The Broad Institute Genome Sequencing Platform"/>
            <person name="Earl A."/>
            <person name="Ward D."/>
            <person name="Feldgarden M."/>
            <person name="Gevers D."/>
            <person name="Daigneault M."/>
            <person name="Sibley C.D."/>
            <person name="White A."/>
            <person name="Strauss J."/>
            <person name="Allen-Vercoe E."/>
            <person name="Young S.K."/>
            <person name="Zeng Q."/>
            <person name="Gargeya S."/>
            <person name="Fitzgerald M."/>
            <person name="Haas B."/>
            <person name="Abouelleil A."/>
            <person name="Alvarado L."/>
            <person name="Arachchi H.M."/>
            <person name="Berlin A."/>
            <person name="Brown A."/>
            <person name="Chapman S.B."/>
            <person name="Chen Z."/>
            <person name="Dunbar C."/>
            <person name="Freedman E."/>
            <person name="Gearin G."/>
            <person name="Gellesch M."/>
            <person name="Goldberg J."/>
            <person name="Griggs A."/>
            <person name="Gujja S."/>
            <person name="Heilman E."/>
            <person name="Heiman D."/>
            <person name="Howarth C."/>
            <person name="Larson L."/>
            <person name="Lui A."/>
            <person name="MacDonald P.J.P."/>
            <person name="Mehta T."/>
            <person name="Montmayeur A."/>
            <person name="Murphy C."/>
            <person name="Neiman D."/>
            <person name="Pearson M."/>
            <person name="Priest M."/>
            <person name="Roberts A."/>
            <person name="Saif S."/>
            <person name="Shea T."/>
            <person name="Shenoy N."/>
            <person name="Sisk P."/>
            <person name="Stolte C."/>
            <person name="Sykes S."/>
            <person name="White J."/>
            <person name="Yandava C."/>
            <person name="Nusbaum C."/>
            <person name="Birren B."/>
        </authorList>
    </citation>
    <scope>NUCLEOTIDE SEQUENCE [LARGE SCALE GENOMIC DNA]</scope>
    <source>
        <strain evidence="5 6">29_1</strain>
    </source>
</reference>
<keyword evidence="3" id="KW-0067">ATP-binding</keyword>
<evidence type="ECO:0000313" key="6">
    <source>
        <dbReference type="Proteomes" id="UP000003157"/>
    </source>
</evidence>
<dbReference type="AlphaFoldDB" id="E7G850"/>
<dbReference type="InterPro" id="IPR003593">
    <property type="entry name" value="AAA+_ATPase"/>
</dbReference>
<keyword evidence="6" id="KW-1185">Reference proteome</keyword>
<dbReference type="PROSITE" id="PS00211">
    <property type="entry name" value="ABC_TRANSPORTER_1"/>
    <property type="match status" value="1"/>
</dbReference>
<dbReference type="PROSITE" id="PS50893">
    <property type="entry name" value="ABC_TRANSPORTER_2"/>
    <property type="match status" value="1"/>
</dbReference>
<organism evidence="5 6">
    <name type="scientific">Coprobacillus cateniformis</name>
    <dbReference type="NCBI Taxonomy" id="100884"/>
    <lineage>
        <taxon>Bacteria</taxon>
        <taxon>Bacillati</taxon>
        <taxon>Bacillota</taxon>
        <taxon>Erysipelotrichia</taxon>
        <taxon>Erysipelotrichales</taxon>
        <taxon>Coprobacillaceae</taxon>
        <taxon>Coprobacillus</taxon>
    </lineage>
</organism>
<keyword evidence="2" id="KW-0547">Nucleotide-binding</keyword>
<dbReference type="STRING" id="100884.GCA_000269565_02785"/>
<accession>E7G850</accession>
<evidence type="ECO:0000259" key="4">
    <source>
        <dbReference type="PROSITE" id="PS50893"/>
    </source>
</evidence>
<dbReference type="GeneID" id="78230588"/>
<sequence length="202" mass="23355">MLEIHDLTKKFHQHTVLDHLNMIVHKGDLIYIHGINGSGKSTLFKLICDILEPDNGCIILSEQAHIGALIENPGFLERETGMYNLKFLAHLNHHFYEDKIMQLCNDFQLDIQSHTKVKDYSLGMRQKLGIIQALMEDQNFILLDEPTRGLDEDSVKAFCHLINDLHNQNKTIIIAAHEYLREIHYNKILHLKNGLLIEDEVL</sequence>
<evidence type="ECO:0000256" key="1">
    <source>
        <dbReference type="ARBA" id="ARBA00022448"/>
    </source>
</evidence>
<evidence type="ECO:0000256" key="2">
    <source>
        <dbReference type="ARBA" id="ARBA00022741"/>
    </source>
</evidence>
<dbReference type="InterPro" id="IPR003439">
    <property type="entry name" value="ABC_transporter-like_ATP-bd"/>
</dbReference>
<dbReference type="Pfam" id="PF00005">
    <property type="entry name" value="ABC_tran"/>
    <property type="match status" value="1"/>
</dbReference>
<dbReference type="GO" id="GO:0005524">
    <property type="term" value="F:ATP binding"/>
    <property type="evidence" value="ECO:0007669"/>
    <property type="project" value="UniProtKB-KW"/>
</dbReference>
<protein>
    <submittedName>
        <fullName evidence="5">ABC superfamily ATP binding cassette transporter</fullName>
    </submittedName>
</protein>
<gene>
    <name evidence="5" type="ORF">HMPREF9488_00938</name>
</gene>